<dbReference type="Proteomes" id="UP000275951">
    <property type="component" value="Chromosome"/>
</dbReference>
<dbReference type="EMBL" id="CP033905">
    <property type="protein sequence ID" value="AZR07234.1"/>
    <property type="molecule type" value="Genomic_DNA"/>
</dbReference>
<sequence>MGSAERQRELCRLANPMPARFAISARSRACNMSEIDIDVRRFAKLLAKLDAHLPISDAMEHADPQKNGRWWSSQREHMSSWFASQATTGSGAYTRQEPNLSAKTTYNRLQSPEGLIWIAEALGADTALVQRVADEALTIPRCSRSAFIRSHLPWELIVQLAKSRQGRCHRPLRALWQSCREYAKSNQYH</sequence>
<evidence type="ECO:0000313" key="2">
    <source>
        <dbReference type="Proteomes" id="UP000275951"/>
    </source>
</evidence>
<dbReference type="AlphaFoldDB" id="A0A3S9QMW1"/>
<accession>A0A3S9QMW1</accession>
<gene>
    <name evidence="1" type="ORF">EBQ10_07970</name>
</gene>
<protein>
    <submittedName>
        <fullName evidence="1">Uncharacterized protein</fullName>
    </submittedName>
</protein>
<reference evidence="1 2" key="1">
    <citation type="submission" date="2018-11" db="EMBL/GenBank/DDBJ databases">
        <title>Multidrug-resistant genes are associated with an 42-kb island TGI1 carrying a complex class 1 integron in a Trueperella pyogenes.</title>
        <authorList>
            <person name="Dong W."/>
        </authorList>
    </citation>
    <scope>NUCLEOTIDE SEQUENCE [LARGE SCALE GENOMIC DNA]</scope>
    <source>
        <strain evidence="1 2">TP4</strain>
    </source>
</reference>
<evidence type="ECO:0000313" key="1">
    <source>
        <dbReference type="EMBL" id="AZR07234.1"/>
    </source>
</evidence>
<organism evidence="1 2">
    <name type="scientific">Trueperella pyogenes</name>
    <dbReference type="NCBI Taxonomy" id="1661"/>
    <lineage>
        <taxon>Bacteria</taxon>
        <taxon>Bacillati</taxon>
        <taxon>Actinomycetota</taxon>
        <taxon>Actinomycetes</taxon>
        <taxon>Actinomycetales</taxon>
        <taxon>Actinomycetaceae</taxon>
        <taxon>Trueperella</taxon>
    </lineage>
</organism>
<proteinExistence type="predicted"/>
<name>A0A3S9QMW1_9ACTO</name>